<evidence type="ECO:0008006" key="4">
    <source>
        <dbReference type="Google" id="ProtNLM"/>
    </source>
</evidence>
<protein>
    <recommendedName>
        <fullName evidence="4">Glycosyltransferase RgtA/B/C/D-like domain-containing protein</fullName>
    </recommendedName>
</protein>
<organism evidence="2 3">
    <name type="scientific">Methanobacterium formicicum (strain DSM 3637 / PP1)</name>
    <dbReference type="NCBI Taxonomy" id="1204725"/>
    <lineage>
        <taxon>Archaea</taxon>
        <taxon>Methanobacteriati</taxon>
        <taxon>Methanobacteriota</taxon>
        <taxon>Methanomada group</taxon>
        <taxon>Methanobacteria</taxon>
        <taxon>Methanobacteriales</taxon>
        <taxon>Methanobacteriaceae</taxon>
        <taxon>Methanobacterium</taxon>
    </lineage>
</organism>
<dbReference type="PATRIC" id="fig|1204725.3.peg.1235"/>
<dbReference type="Proteomes" id="UP000007360">
    <property type="component" value="Unassembled WGS sequence"/>
</dbReference>
<evidence type="ECO:0000313" key="2">
    <source>
        <dbReference type="EMBL" id="EKF86046.1"/>
    </source>
</evidence>
<evidence type="ECO:0000313" key="3">
    <source>
        <dbReference type="Proteomes" id="UP000007360"/>
    </source>
</evidence>
<dbReference type="RefSeq" id="WP_004030503.1">
    <property type="nucleotide sequence ID" value="NZ_AMPO01000004.1"/>
</dbReference>
<dbReference type="AlphaFoldDB" id="K2QDE2"/>
<feature type="transmembrane region" description="Helical" evidence="1">
    <location>
        <begin position="45"/>
        <end position="66"/>
    </location>
</feature>
<comment type="caution">
    <text evidence="2">The sequence shown here is derived from an EMBL/GenBank/DDBJ whole genome shotgun (WGS) entry which is preliminary data.</text>
</comment>
<evidence type="ECO:0000256" key="1">
    <source>
        <dbReference type="SAM" id="Phobius"/>
    </source>
</evidence>
<accession>K2QDE2</accession>
<keyword evidence="1" id="KW-0472">Membrane</keyword>
<feature type="transmembrane region" description="Helical" evidence="1">
    <location>
        <begin position="256"/>
        <end position="279"/>
    </location>
</feature>
<feature type="transmembrane region" description="Helical" evidence="1">
    <location>
        <begin position="221"/>
        <end position="244"/>
    </location>
</feature>
<feature type="transmembrane region" description="Helical" evidence="1">
    <location>
        <begin position="168"/>
        <end position="186"/>
    </location>
</feature>
<proteinExistence type="predicted"/>
<sequence length="501" mass="57844">MVVAKNFVSYGVWGVTKYGFTSSTSSILWPGLIAALFKIFGINELIPFFLNIIFATSTLILTNYILKQYVKDIKYCNLFIFISLMVITFLTPIIPLIFTGMEHVLQIFLTIAFVYMSAKILNQEKSQNYEVILLLILASLLTLNRYENLFTVLAVVLLFVIYKKRLKAIYILLSGTIPLIIYGLYSKIQGWYFLPNSLILKSAYLKNLTSLNYILLTLKKLIYTILEPHLLILFITAVFLLYIILKDNFTKKINDFYIIILIIFIFNLIFHISFVQTGYFYRYEAYLIALGLLGTSLGISLCLKDLETLIYQNNIRKYKWNILRYSFLFLLICLFMIPAATNGYGSITSVPQASKNIYEQQYQMALFIEEYYQGKSVGLNDIGIINYMSDIKCLDLWGLGNLEVAQKKNEGNYTTNEISNLTTNNNVSLIIIYDSAFQNKIPPDWIKVGEWEIKGNIVCGDSLVSFYAPNQQYEAYLNEKLRLFSFRLPKDVEQRGKYLTN</sequence>
<reference evidence="2 3" key="1">
    <citation type="journal article" date="2012" name="J. Bacteriol.">
        <title>Draft genome sequence of Methanobacterium formicicum DSM 3637, an archaebacterium isolated from the methane producer amoeba Pelomyxa palustris.</title>
        <authorList>
            <person name="Gutierrez G."/>
        </authorList>
    </citation>
    <scope>NUCLEOTIDE SEQUENCE [LARGE SCALE GENOMIC DNA]</scope>
    <source>
        <strain evidence="3">DSM 3637 / PP1</strain>
    </source>
</reference>
<name>K2QDE2_METFP</name>
<keyword evidence="1" id="KW-1133">Transmembrane helix</keyword>
<gene>
    <name evidence="2" type="ORF">A994_06151</name>
</gene>
<feature type="transmembrane region" description="Helical" evidence="1">
    <location>
        <begin position="133"/>
        <end position="162"/>
    </location>
</feature>
<dbReference type="OrthoDB" id="70825at2157"/>
<feature type="transmembrane region" description="Helical" evidence="1">
    <location>
        <begin position="323"/>
        <end position="341"/>
    </location>
</feature>
<dbReference type="EMBL" id="AMPO01000004">
    <property type="protein sequence ID" value="EKF86046.1"/>
    <property type="molecule type" value="Genomic_DNA"/>
</dbReference>
<feature type="transmembrane region" description="Helical" evidence="1">
    <location>
        <begin position="78"/>
        <end position="98"/>
    </location>
</feature>
<keyword evidence="1" id="KW-0812">Transmembrane</keyword>
<feature type="transmembrane region" description="Helical" evidence="1">
    <location>
        <begin position="285"/>
        <end position="303"/>
    </location>
</feature>
<keyword evidence="3" id="KW-1185">Reference proteome</keyword>